<keyword evidence="2" id="KW-1133">Transmembrane helix</keyword>
<evidence type="ECO:0000313" key="3">
    <source>
        <dbReference type="EMBL" id="SZF05785.1"/>
    </source>
</evidence>
<feature type="transmembrane region" description="Helical" evidence="2">
    <location>
        <begin position="12"/>
        <end position="29"/>
    </location>
</feature>
<dbReference type="VEuPathDB" id="FungiDB:BLGHR1_16588"/>
<evidence type="ECO:0000256" key="2">
    <source>
        <dbReference type="SAM" id="Phobius"/>
    </source>
</evidence>
<keyword evidence="2" id="KW-0472">Membrane</keyword>
<evidence type="ECO:0000313" key="4">
    <source>
        <dbReference type="Proteomes" id="UP000275772"/>
    </source>
</evidence>
<evidence type="ECO:0000256" key="1">
    <source>
        <dbReference type="SAM" id="MobiDB-lite"/>
    </source>
</evidence>
<gene>
    <name evidence="3" type="ORF">BLGHR1_16588</name>
</gene>
<reference evidence="3 4" key="1">
    <citation type="submission" date="2017-11" db="EMBL/GenBank/DDBJ databases">
        <authorList>
            <person name="Kracher B."/>
        </authorList>
    </citation>
    <scope>NUCLEOTIDE SEQUENCE [LARGE SCALE GENOMIC DNA]</scope>
    <source>
        <strain evidence="3 4">RACE1</strain>
    </source>
</reference>
<dbReference type="AlphaFoldDB" id="A0A383V1T9"/>
<dbReference type="Proteomes" id="UP000275772">
    <property type="component" value="Unassembled WGS sequence"/>
</dbReference>
<feature type="region of interest" description="Disordered" evidence="1">
    <location>
        <begin position="72"/>
        <end position="95"/>
    </location>
</feature>
<name>A0A383V1T9_BLUHO</name>
<proteinExistence type="predicted"/>
<protein>
    <submittedName>
        <fullName evidence="3">Uncharacterized protein</fullName>
    </submittedName>
</protein>
<keyword evidence="2" id="KW-0812">Transmembrane</keyword>
<organism evidence="3 4">
    <name type="scientific">Blumeria hordei</name>
    <name type="common">Barley powdery mildew</name>
    <name type="synonym">Blumeria graminis f. sp. hordei</name>
    <dbReference type="NCBI Taxonomy" id="2867405"/>
    <lineage>
        <taxon>Eukaryota</taxon>
        <taxon>Fungi</taxon>
        <taxon>Dikarya</taxon>
        <taxon>Ascomycota</taxon>
        <taxon>Pezizomycotina</taxon>
        <taxon>Leotiomycetes</taxon>
        <taxon>Erysiphales</taxon>
        <taxon>Erysiphaceae</taxon>
        <taxon>Blumeria</taxon>
    </lineage>
</organism>
<dbReference type="EMBL" id="UNSH01000086">
    <property type="protein sequence ID" value="SZF05785.1"/>
    <property type="molecule type" value="Genomic_DNA"/>
</dbReference>
<feature type="compositionally biased region" description="Polar residues" evidence="1">
    <location>
        <begin position="74"/>
        <end position="88"/>
    </location>
</feature>
<sequence length="95" mass="10784">MSPKSNLNAHTITAPLAAFCMATILFAYTRTSIDTAKRDAQRHRIRDQKLQKEHYGNRFDQDKIEYMAEARTVAQPQGTQEPAVQTSCGVEERKT</sequence>
<accession>A0A383V1T9</accession>